<evidence type="ECO:0000313" key="1">
    <source>
        <dbReference type="EMBL" id="MFD1674106.1"/>
    </source>
</evidence>
<accession>A0ABW4JEN9</accession>
<evidence type="ECO:0000313" key="2">
    <source>
        <dbReference type="Proteomes" id="UP001597079"/>
    </source>
</evidence>
<dbReference type="EMBL" id="JBHUCX010000017">
    <property type="protein sequence ID" value="MFD1674106.1"/>
    <property type="molecule type" value="Genomic_DNA"/>
</dbReference>
<sequence length="111" mass="12478">MALDEAHRYEHFVRGAFRTVTGVDVDRGEDPGCLADADYVGLNAVAKVKVGTGYAMAMYNSHIRKGPNCSSLNQTEYDRMDTIIEDVLNAVTIAQINQYITEYRNNFFSYL</sequence>
<proteinExistence type="predicted"/>
<organism evidence="1 2">
    <name type="scientific">Alicyclobacillus fodiniaquatilis</name>
    <dbReference type="NCBI Taxonomy" id="1661150"/>
    <lineage>
        <taxon>Bacteria</taxon>
        <taxon>Bacillati</taxon>
        <taxon>Bacillota</taxon>
        <taxon>Bacilli</taxon>
        <taxon>Bacillales</taxon>
        <taxon>Alicyclobacillaceae</taxon>
        <taxon>Alicyclobacillus</taxon>
    </lineage>
</organism>
<reference evidence="2" key="1">
    <citation type="journal article" date="2019" name="Int. J. Syst. Evol. Microbiol.">
        <title>The Global Catalogue of Microorganisms (GCM) 10K type strain sequencing project: providing services to taxonomists for standard genome sequencing and annotation.</title>
        <authorList>
            <consortium name="The Broad Institute Genomics Platform"/>
            <consortium name="The Broad Institute Genome Sequencing Center for Infectious Disease"/>
            <person name="Wu L."/>
            <person name="Ma J."/>
        </authorList>
    </citation>
    <scope>NUCLEOTIDE SEQUENCE [LARGE SCALE GENOMIC DNA]</scope>
    <source>
        <strain evidence="2">CGMCC 1.12286</strain>
    </source>
</reference>
<comment type="caution">
    <text evidence="1">The sequence shown here is derived from an EMBL/GenBank/DDBJ whole genome shotgun (WGS) entry which is preliminary data.</text>
</comment>
<protein>
    <submittedName>
        <fullName evidence="1">Uncharacterized protein</fullName>
    </submittedName>
</protein>
<name>A0ABW4JEN9_9BACL</name>
<dbReference type="RefSeq" id="WP_377941847.1">
    <property type="nucleotide sequence ID" value="NZ_JBHUCX010000017.1"/>
</dbReference>
<keyword evidence="2" id="KW-1185">Reference proteome</keyword>
<gene>
    <name evidence="1" type="ORF">ACFSB2_05195</name>
</gene>
<dbReference type="Proteomes" id="UP001597079">
    <property type="component" value="Unassembled WGS sequence"/>
</dbReference>